<sequence length="520" mass="57368">MSPPTSRWSFADRRGAPLPAPVEWERAAVVLDIELSELASVTVHANGQPLELSASLVGDRTVVHAKWPRLGAGFYLLELNGPGWTDHAPVTVTPSKLTAADHDALIDDLERRLPANIAVSLQRLGANVGVDVLAERGATFAEEVLRLRRACLGEGTRAGLFEVLEALKSNPHSALAKRSNWRAARSVRRVDHVRLHQAYRRATPNPDGSWPVPEILPEPLDHATVDTYENRVILFLCGLVERRLQAVIKEARRRRAPTVLADLLELAAGLAQRVRQARFLEQVTALSGPPTTATPTLLERRYYRDAFEGLAQLQKGFVARLAHAEMQVDLTDIPKLYETWGTLIVIAALLEVAPTLGYRVERHDLVSRRANEAWVHVLGNGRACVTLVRATDGTRLEVVPQRTYSRTTTPLRSLSFSQRPDVSIEMTTAAGRSVWIFDPKYKLATSKRSMPKKEDIDTMHAYRDAIRDGDDERVVVSAAILYPGPSQEYGAGIAAIEARPLDGRALQTALGELLTVSLGR</sequence>
<keyword evidence="2" id="KW-0255">Endonuclease</keyword>
<name>A0A9X3NHM0_9ACTN</name>
<dbReference type="GO" id="GO:0004519">
    <property type="term" value="F:endonuclease activity"/>
    <property type="evidence" value="ECO:0007669"/>
    <property type="project" value="UniProtKB-KW"/>
</dbReference>
<dbReference type="Pfam" id="PF09823">
    <property type="entry name" value="DUF2357"/>
    <property type="match status" value="1"/>
</dbReference>
<dbReference type="InterPro" id="IPR018633">
    <property type="entry name" value="DUF2357"/>
</dbReference>
<dbReference type="RefSeq" id="WP_270025646.1">
    <property type="nucleotide sequence ID" value="NZ_JAPDDP010000021.1"/>
</dbReference>
<feature type="domain" description="DUF2357" evidence="1">
    <location>
        <begin position="89"/>
        <end position="307"/>
    </location>
</feature>
<organism evidence="2 3">
    <name type="scientific">Solirubrobacter phytolaccae</name>
    <dbReference type="NCBI Taxonomy" id="1404360"/>
    <lineage>
        <taxon>Bacteria</taxon>
        <taxon>Bacillati</taxon>
        <taxon>Actinomycetota</taxon>
        <taxon>Thermoleophilia</taxon>
        <taxon>Solirubrobacterales</taxon>
        <taxon>Solirubrobacteraceae</taxon>
        <taxon>Solirubrobacter</taxon>
    </lineage>
</organism>
<keyword evidence="2" id="KW-0378">Hydrolase</keyword>
<reference evidence="2" key="1">
    <citation type="submission" date="2022-10" db="EMBL/GenBank/DDBJ databases">
        <title>The WGS of Solirubrobacter phytolaccae KCTC 29190.</title>
        <authorList>
            <person name="Jiang Z."/>
        </authorList>
    </citation>
    <scope>NUCLEOTIDE SEQUENCE</scope>
    <source>
        <strain evidence="2">KCTC 29190</strain>
    </source>
</reference>
<protein>
    <submittedName>
        <fullName evidence="2">Restriction endonuclease-like protein</fullName>
    </submittedName>
</protein>
<dbReference type="Pfam" id="PF04411">
    <property type="entry name" value="PDDEXK_7"/>
    <property type="match status" value="1"/>
</dbReference>
<gene>
    <name evidence="2" type="ORF">OJ997_13585</name>
</gene>
<evidence type="ECO:0000313" key="2">
    <source>
        <dbReference type="EMBL" id="MDA0181332.1"/>
    </source>
</evidence>
<evidence type="ECO:0000313" key="3">
    <source>
        <dbReference type="Proteomes" id="UP001147653"/>
    </source>
</evidence>
<keyword evidence="3" id="KW-1185">Reference proteome</keyword>
<dbReference type="InterPro" id="IPR007505">
    <property type="entry name" value="PDDEXK_7"/>
</dbReference>
<keyword evidence="2" id="KW-0540">Nuclease</keyword>
<evidence type="ECO:0000259" key="1">
    <source>
        <dbReference type="Pfam" id="PF09823"/>
    </source>
</evidence>
<proteinExistence type="predicted"/>
<accession>A0A9X3NHM0</accession>
<comment type="caution">
    <text evidence="2">The sequence shown here is derived from an EMBL/GenBank/DDBJ whole genome shotgun (WGS) entry which is preliminary data.</text>
</comment>
<dbReference type="Proteomes" id="UP001147653">
    <property type="component" value="Unassembled WGS sequence"/>
</dbReference>
<dbReference type="EMBL" id="JAPDDP010000021">
    <property type="protein sequence ID" value="MDA0181332.1"/>
    <property type="molecule type" value="Genomic_DNA"/>
</dbReference>
<dbReference type="AlphaFoldDB" id="A0A9X3NHM0"/>